<evidence type="ECO:0000259" key="15">
    <source>
        <dbReference type="PROSITE" id="PS51217"/>
    </source>
</evidence>
<evidence type="ECO:0000256" key="8">
    <source>
        <dbReference type="ARBA" id="ARBA00023235"/>
    </source>
</evidence>
<dbReference type="PROSITE" id="PS51198">
    <property type="entry name" value="UVRD_HELICASE_ATP_BIND"/>
    <property type="match status" value="1"/>
</dbReference>
<dbReference type="CDD" id="cd18807">
    <property type="entry name" value="SF1_C_UvrD"/>
    <property type="match status" value="1"/>
</dbReference>
<dbReference type="PROSITE" id="PS51217">
    <property type="entry name" value="UVRD_HELICASE_CTER"/>
    <property type="match status" value="1"/>
</dbReference>
<dbReference type="GO" id="GO:0043138">
    <property type="term" value="F:3'-5' DNA helicase activity"/>
    <property type="evidence" value="ECO:0007669"/>
    <property type="project" value="UniProtKB-EC"/>
</dbReference>
<evidence type="ECO:0000256" key="7">
    <source>
        <dbReference type="ARBA" id="ARBA00023125"/>
    </source>
</evidence>
<proteinExistence type="inferred from homology"/>
<keyword evidence="5 13" id="KW-0347">Helicase</keyword>
<reference evidence="17" key="1">
    <citation type="submission" date="2016-01" db="EMBL/GenBank/DDBJ databases">
        <authorList>
            <person name="Mitreva M."/>
            <person name="Pepin K.H."/>
            <person name="Mihindukulasuriya K.A."/>
            <person name="Fulton R."/>
            <person name="Fronick C."/>
            <person name="O'Laughlin M."/>
            <person name="Miner T."/>
            <person name="Herter B."/>
            <person name="Rosa B.A."/>
            <person name="Cordes M."/>
            <person name="Tomlinson C."/>
            <person name="Wollam A."/>
            <person name="Palsikar V.B."/>
            <person name="Mardis E.R."/>
            <person name="Wilson R.K."/>
        </authorList>
    </citation>
    <scope>NUCLEOTIDE SEQUENCE [LARGE SCALE GENOMIC DNA]</scope>
    <source>
        <strain evidence="17">DNF00896</strain>
    </source>
</reference>
<dbReference type="PATRIC" id="fig|467210.3.peg.463"/>
<dbReference type="GO" id="GO:0005524">
    <property type="term" value="F:ATP binding"/>
    <property type="evidence" value="ECO:0007669"/>
    <property type="project" value="UniProtKB-UniRule"/>
</dbReference>
<evidence type="ECO:0000256" key="6">
    <source>
        <dbReference type="ARBA" id="ARBA00022840"/>
    </source>
</evidence>
<dbReference type="GO" id="GO:0009314">
    <property type="term" value="P:response to radiation"/>
    <property type="evidence" value="ECO:0007669"/>
    <property type="project" value="UniProtKB-ARBA"/>
</dbReference>
<dbReference type="SUPFAM" id="SSF52540">
    <property type="entry name" value="P-loop containing nucleoside triphosphate hydrolases"/>
    <property type="match status" value="1"/>
</dbReference>
<comment type="catalytic activity">
    <reaction evidence="9">
        <text>Couples ATP hydrolysis with the unwinding of duplex DNA by translocating in the 3'-5' direction.</text>
        <dbReference type="EC" id="5.6.2.4"/>
    </reaction>
</comment>
<evidence type="ECO:0000256" key="2">
    <source>
        <dbReference type="ARBA" id="ARBA00014807"/>
    </source>
</evidence>
<evidence type="ECO:0000313" key="16">
    <source>
        <dbReference type="EMBL" id="KXB60687.1"/>
    </source>
</evidence>
<dbReference type="STRING" id="467210.HMPREF1866_00468"/>
<dbReference type="RefSeq" id="WP_060930427.1">
    <property type="nucleotide sequence ID" value="NZ_KQ959775.1"/>
</dbReference>
<feature type="domain" description="UvrD-like helicase ATP-binding" evidence="14">
    <location>
        <begin position="6"/>
        <end position="285"/>
    </location>
</feature>
<protein>
    <recommendedName>
        <fullName evidence="2">ATP-dependent DNA helicase PcrA</fullName>
        <ecNumber evidence="10">5.6.2.4</ecNumber>
    </recommendedName>
    <alternativeName>
        <fullName evidence="11">DNA 3'-5' helicase PcrA</fullName>
    </alternativeName>
</protein>
<sequence>MSTIYDKLNDKQKQAVFTTEGPLLLLAGAGSGKTGVLMHRIAYLINDKHIDPYNIMAITFTNKAAKEMKERITNLIGEDGNFVWVMTFHSSCVRFLRRFIDKIGFDNNFTIYDSDDQRTLMKKIFKENNINSRVYKERAVLNAISNCKNELISPVEYMKSATDSYEKGVARLYEIYQSTLKKNNALDFDDLICRSVELFENCPDVLDYYQNRFRYIMVDEYQDTNTAQFRLIYLLAQKYKNICVVGDDDQSIYKFRGANIENILSFEDKFEGVKVIKLEQNYRSTGNILDAANAVIKNNRGRKDKSLWTEGETGANIELQQFANANAEADFIIKDIRAKANDNFKDFAVLYRTNAQSRLFEERCVALGVPYQLVGGVNFYQRKEIKDVLAYLKTIANGSDDIALLRIINVPKRGIGATTISKVVDYANENGISLYDAMTICENIGIGKSADKIKSFIAMIEEFRDKVAQKANIAKMIEELLDETGYIQSLYDEGEIEGESRKENIEELVNKSVDYEDGELSLFLEEVSLVADIDRMDENADRITLMTLHGAKGLEFDTVYLAGMEEGLFPSAMSSNSREDLEEERRLAYVGITRAKKNLILTSAKQRMINGETRYSLLSRFVSEIPRDLLNKHVLDSEKKYTQKTYSYDEALPWENKAKPDNVKNTLNFGKQFKVERPKSLDYKVGDTVKHIKFGIGKVLEIVDGEKDFEVKVNFEKFGIKKMYAGFAKLAKV</sequence>
<dbReference type="FunFam" id="1.10.10.160:FF:000001">
    <property type="entry name" value="ATP-dependent DNA helicase"/>
    <property type="match status" value="1"/>
</dbReference>
<keyword evidence="4 13" id="KW-0378">Hydrolase</keyword>
<keyword evidence="6 13" id="KW-0067">ATP-binding</keyword>
<dbReference type="InterPro" id="IPR027417">
    <property type="entry name" value="P-loop_NTPase"/>
</dbReference>
<dbReference type="PANTHER" id="PTHR11070">
    <property type="entry name" value="UVRD / RECB / PCRA DNA HELICASE FAMILY MEMBER"/>
    <property type="match status" value="1"/>
</dbReference>
<comment type="similarity">
    <text evidence="1">Belongs to the helicase family. UvrD subfamily.</text>
</comment>
<name>A0A133ZZ21_9FIRM</name>
<dbReference type="InterPro" id="IPR014017">
    <property type="entry name" value="DNA_helicase_UvrD-like_C"/>
</dbReference>
<evidence type="ECO:0000313" key="17">
    <source>
        <dbReference type="Proteomes" id="UP000070394"/>
    </source>
</evidence>
<comment type="catalytic activity">
    <reaction evidence="12">
        <text>ATP + H2O = ADP + phosphate + H(+)</text>
        <dbReference type="Rhea" id="RHEA:13065"/>
        <dbReference type="ChEBI" id="CHEBI:15377"/>
        <dbReference type="ChEBI" id="CHEBI:15378"/>
        <dbReference type="ChEBI" id="CHEBI:30616"/>
        <dbReference type="ChEBI" id="CHEBI:43474"/>
        <dbReference type="ChEBI" id="CHEBI:456216"/>
        <dbReference type="EC" id="5.6.2.4"/>
    </reaction>
</comment>
<dbReference type="EMBL" id="LSDA01000011">
    <property type="protein sequence ID" value="KXB60687.1"/>
    <property type="molecule type" value="Genomic_DNA"/>
</dbReference>
<dbReference type="Pfam" id="PF21196">
    <property type="entry name" value="PcrA_UvrD_tudor"/>
    <property type="match status" value="1"/>
</dbReference>
<dbReference type="GO" id="GO:0000725">
    <property type="term" value="P:recombinational repair"/>
    <property type="evidence" value="ECO:0007669"/>
    <property type="project" value="TreeGrafter"/>
</dbReference>
<dbReference type="InterPro" id="IPR013986">
    <property type="entry name" value="DExx_box_DNA_helicase_dom_sf"/>
</dbReference>
<evidence type="ECO:0000256" key="3">
    <source>
        <dbReference type="ARBA" id="ARBA00022741"/>
    </source>
</evidence>
<organism evidence="16 17">
    <name type="scientific">Lachnoanaerobaculum saburreum</name>
    <dbReference type="NCBI Taxonomy" id="467210"/>
    <lineage>
        <taxon>Bacteria</taxon>
        <taxon>Bacillati</taxon>
        <taxon>Bacillota</taxon>
        <taxon>Clostridia</taxon>
        <taxon>Lachnospirales</taxon>
        <taxon>Lachnospiraceae</taxon>
        <taxon>Lachnoanaerobaculum</taxon>
    </lineage>
</organism>
<dbReference type="FunFam" id="1.10.486.10:FF:000003">
    <property type="entry name" value="ATP-dependent DNA helicase"/>
    <property type="match status" value="1"/>
</dbReference>
<evidence type="ECO:0000256" key="13">
    <source>
        <dbReference type="PROSITE-ProRule" id="PRU00560"/>
    </source>
</evidence>
<dbReference type="Gene3D" id="1.10.486.10">
    <property type="entry name" value="PCRA, domain 4"/>
    <property type="match status" value="1"/>
</dbReference>
<dbReference type="AlphaFoldDB" id="A0A133ZZ21"/>
<dbReference type="Gene3D" id="1.10.10.160">
    <property type="match status" value="1"/>
</dbReference>
<evidence type="ECO:0000256" key="9">
    <source>
        <dbReference type="ARBA" id="ARBA00034617"/>
    </source>
</evidence>
<dbReference type="CDD" id="cd17932">
    <property type="entry name" value="DEXQc_UvrD"/>
    <property type="match status" value="1"/>
</dbReference>
<dbReference type="PANTHER" id="PTHR11070:SF2">
    <property type="entry name" value="ATP-DEPENDENT DNA HELICASE SRS2"/>
    <property type="match status" value="1"/>
</dbReference>
<evidence type="ECO:0000256" key="1">
    <source>
        <dbReference type="ARBA" id="ARBA00009922"/>
    </source>
</evidence>
<comment type="caution">
    <text evidence="16">The sequence shown here is derived from an EMBL/GenBank/DDBJ whole genome shotgun (WGS) entry which is preliminary data.</text>
</comment>
<dbReference type="Gene3D" id="3.40.50.300">
    <property type="entry name" value="P-loop containing nucleotide triphosphate hydrolases"/>
    <property type="match status" value="2"/>
</dbReference>
<dbReference type="InterPro" id="IPR014016">
    <property type="entry name" value="UvrD-like_ATP-bd"/>
</dbReference>
<evidence type="ECO:0000256" key="5">
    <source>
        <dbReference type="ARBA" id="ARBA00022806"/>
    </source>
</evidence>
<evidence type="ECO:0000256" key="12">
    <source>
        <dbReference type="ARBA" id="ARBA00048988"/>
    </source>
</evidence>
<dbReference type="InterPro" id="IPR000212">
    <property type="entry name" value="DNA_helicase_UvrD/REP"/>
</dbReference>
<evidence type="ECO:0000256" key="4">
    <source>
        <dbReference type="ARBA" id="ARBA00022801"/>
    </source>
</evidence>
<dbReference type="EC" id="5.6.2.4" evidence="10"/>
<keyword evidence="17" id="KW-1185">Reference proteome</keyword>
<dbReference type="Pfam" id="PF00580">
    <property type="entry name" value="UvrD-helicase"/>
    <property type="match status" value="1"/>
</dbReference>
<accession>A0A133ZZ21</accession>
<dbReference type="GO" id="GO:0005829">
    <property type="term" value="C:cytosol"/>
    <property type="evidence" value="ECO:0007669"/>
    <property type="project" value="TreeGrafter"/>
</dbReference>
<gene>
    <name evidence="16" type="ORF">HMPREF1866_00468</name>
</gene>
<dbReference type="Pfam" id="PF13361">
    <property type="entry name" value="UvrD_C"/>
    <property type="match status" value="1"/>
</dbReference>
<evidence type="ECO:0000256" key="10">
    <source>
        <dbReference type="ARBA" id="ARBA00034808"/>
    </source>
</evidence>
<dbReference type="GO" id="GO:0016887">
    <property type="term" value="F:ATP hydrolysis activity"/>
    <property type="evidence" value="ECO:0007669"/>
    <property type="project" value="RHEA"/>
</dbReference>
<keyword evidence="3 13" id="KW-0547">Nucleotide-binding</keyword>
<feature type="domain" description="UvrD-like helicase C-terminal" evidence="15">
    <location>
        <begin position="286"/>
        <end position="553"/>
    </location>
</feature>
<evidence type="ECO:0000259" key="14">
    <source>
        <dbReference type="PROSITE" id="PS51198"/>
    </source>
</evidence>
<dbReference type="GO" id="GO:0003677">
    <property type="term" value="F:DNA binding"/>
    <property type="evidence" value="ECO:0007669"/>
    <property type="project" value="UniProtKB-KW"/>
</dbReference>
<keyword evidence="8" id="KW-0413">Isomerase</keyword>
<keyword evidence="7" id="KW-0238">DNA-binding</keyword>
<dbReference type="OrthoDB" id="9810135at2"/>
<evidence type="ECO:0000256" key="11">
    <source>
        <dbReference type="ARBA" id="ARBA00034900"/>
    </source>
</evidence>
<feature type="binding site" evidence="13">
    <location>
        <begin position="27"/>
        <end position="34"/>
    </location>
    <ligand>
        <name>ATP</name>
        <dbReference type="ChEBI" id="CHEBI:30616"/>
    </ligand>
</feature>
<dbReference type="GO" id="GO:0033202">
    <property type="term" value="C:DNA helicase complex"/>
    <property type="evidence" value="ECO:0007669"/>
    <property type="project" value="TreeGrafter"/>
</dbReference>
<dbReference type="Proteomes" id="UP000070394">
    <property type="component" value="Unassembled WGS sequence"/>
</dbReference>